<dbReference type="InterPro" id="IPR011009">
    <property type="entry name" value="Kinase-like_dom_sf"/>
</dbReference>
<dbReference type="EMBL" id="MU826382">
    <property type="protein sequence ID" value="KAJ7377210.1"/>
    <property type="molecule type" value="Genomic_DNA"/>
</dbReference>
<feature type="binding site" evidence="1">
    <location>
        <position position="87"/>
    </location>
    <ligand>
        <name>ATP</name>
        <dbReference type="ChEBI" id="CHEBI:30616"/>
    </ligand>
</feature>
<dbReference type="PROSITE" id="PS00107">
    <property type="entry name" value="PROTEIN_KINASE_ATP"/>
    <property type="match status" value="1"/>
</dbReference>
<reference evidence="2" key="1">
    <citation type="submission" date="2023-01" db="EMBL/GenBank/DDBJ databases">
        <title>Genome assembly of the deep-sea coral Lophelia pertusa.</title>
        <authorList>
            <person name="Herrera S."/>
            <person name="Cordes E."/>
        </authorList>
    </citation>
    <scope>NUCLEOTIDE SEQUENCE</scope>
    <source>
        <strain evidence="2">USNM1676648</strain>
        <tissue evidence="2">Polyp</tissue>
    </source>
</reference>
<keyword evidence="3" id="KW-1185">Reference proteome</keyword>
<keyword evidence="1" id="KW-0067">ATP-binding</keyword>
<dbReference type="InterPro" id="IPR017441">
    <property type="entry name" value="Protein_kinase_ATP_BS"/>
</dbReference>
<keyword evidence="1" id="KW-0547">Nucleotide-binding</keyword>
<evidence type="ECO:0008006" key="4">
    <source>
        <dbReference type="Google" id="ProtNLM"/>
    </source>
</evidence>
<evidence type="ECO:0000313" key="3">
    <source>
        <dbReference type="Proteomes" id="UP001163046"/>
    </source>
</evidence>
<name>A0A9W9Z997_9CNID</name>
<proteinExistence type="predicted"/>
<dbReference type="GO" id="GO:0005524">
    <property type="term" value="F:ATP binding"/>
    <property type="evidence" value="ECO:0007669"/>
    <property type="project" value="UniProtKB-UniRule"/>
</dbReference>
<dbReference type="SUPFAM" id="SSF56112">
    <property type="entry name" value="Protein kinase-like (PK-like)"/>
    <property type="match status" value="1"/>
</dbReference>
<gene>
    <name evidence="2" type="ORF">OS493_030410</name>
</gene>
<accession>A0A9W9Z997</accession>
<organism evidence="2 3">
    <name type="scientific">Desmophyllum pertusum</name>
    <dbReference type="NCBI Taxonomy" id="174260"/>
    <lineage>
        <taxon>Eukaryota</taxon>
        <taxon>Metazoa</taxon>
        <taxon>Cnidaria</taxon>
        <taxon>Anthozoa</taxon>
        <taxon>Hexacorallia</taxon>
        <taxon>Scleractinia</taxon>
        <taxon>Caryophylliina</taxon>
        <taxon>Caryophylliidae</taxon>
        <taxon>Desmophyllum</taxon>
    </lineage>
</organism>
<dbReference type="Proteomes" id="UP001163046">
    <property type="component" value="Unassembled WGS sequence"/>
</dbReference>
<evidence type="ECO:0000256" key="1">
    <source>
        <dbReference type="PROSITE-ProRule" id="PRU10141"/>
    </source>
</evidence>
<comment type="caution">
    <text evidence="2">The sequence shown here is derived from an EMBL/GenBank/DDBJ whole genome shotgun (WGS) entry which is preliminary data.</text>
</comment>
<sequence length="111" mass="13264">MCWEIEENPKVKWGMRGQYGRSELEEEEKRREEERKRAVKKRSVDKIMVYHYLIGNLLQDKEDAIGRGSFGLVFVARAKEEKVVIKKLLSDDDQEMRLFLKEAKIFSRDQK</sequence>
<protein>
    <recommendedName>
        <fullName evidence="4">Protein kinase domain-containing protein</fullName>
    </recommendedName>
</protein>
<dbReference type="AlphaFoldDB" id="A0A9W9Z997"/>
<dbReference type="Gene3D" id="3.30.200.20">
    <property type="entry name" value="Phosphorylase Kinase, domain 1"/>
    <property type="match status" value="1"/>
</dbReference>
<evidence type="ECO:0000313" key="2">
    <source>
        <dbReference type="EMBL" id="KAJ7377210.1"/>
    </source>
</evidence>